<dbReference type="AlphaFoldDB" id="A0A212KMC0"/>
<dbReference type="EMBL" id="FLUO01000003">
    <property type="protein sequence ID" value="SBW12794.1"/>
    <property type="molecule type" value="Genomic_DNA"/>
</dbReference>
<feature type="domain" description="UspA" evidence="1">
    <location>
        <begin position="20"/>
        <end position="157"/>
    </location>
</feature>
<name>A0A212KMC0_9PROT</name>
<dbReference type="InterPro" id="IPR006016">
    <property type="entry name" value="UspA"/>
</dbReference>
<proteinExistence type="predicted"/>
<dbReference type="Pfam" id="PF00582">
    <property type="entry name" value="Usp"/>
    <property type="match status" value="1"/>
</dbReference>
<dbReference type="SUPFAM" id="SSF52402">
    <property type="entry name" value="Adenine nucleotide alpha hydrolases-like"/>
    <property type="match status" value="1"/>
</dbReference>
<dbReference type="CDD" id="cd00293">
    <property type="entry name" value="USP-like"/>
    <property type="match status" value="1"/>
</dbReference>
<protein>
    <submittedName>
        <fullName evidence="2">Universal stress protein UspA and related nucleotide-binding protein</fullName>
    </submittedName>
</protein>
<dbReference type="Gene3D" id="3.40.50.620">
    <property type="entry name" value="HUPs"/>
    <property type="match status" value="1"/>
</dbReference>
<reference evidence="2" key="1">
    <citation type="submission" date="2016-04" db="EMBL/GenBank/DDBJ databases">
        <authorList>
            <person name="Evans L.H."/>
            <person name="Alamgir A."/>
            <person name="Owens N."/>
            <person name="Weber N.D."/>
            <person name="Virtaneva K."/>
            <person name="Barbian K."/>
            <person name="Babar A."/>
            <person name="Rosenke K."/>
        </authorList>
    </citation>
    <scope>NUCLEOTIDE SEQUENCE</scope>
    <source>
        <strain evidence="2">86</strain>
    </source>
</reference>
<sequence length="171" mass="19103">MTPEDSETPPGPAAAPEMGRIFLVVIDDTDELKPALEYACLRAKRSNGRVAMLYVIPPVEFEHFMFVGDVMREDRRKDAEALLQSYADRIHEISGKMPIIHLREGDRREELLKFLDTETVHVLVLGADTGKGGPGPLISSLMGKDLRRVHVPITIIPGVLNSEEIRTLTLY</sequence>
<evidence type="ECO:0000259" key="1">
    <source>
        <dbReference type="Pfam" id="PF00582"/>
    </source>
</evidence>
<gene>
    <name evidence="2" type="ORF">KL86APRO_30285</name>
</gene>
<dbReference type="InterPro" id="IPR014729">
    <property type="entry name" value="Rossmann-like_a/b/a_fold"/>
</dbReference>
<organism evidence="2">
    <name type="scientific">uncultured Alphaproteobacteria bacterium</name>
    <dbReference type="NCBI Taxonomy" id="91750"/>
    <lineage>
        <taxon>Bacteria</taxon>
        <taxon>Pseudomonadati</taxon>
        <taxon>Pseudomonadota</taxon>
        <taxon>Alphaproteobacteria</taxon>
        <taxon>environmental samples</taxon>
    </lineage>
</organism>
<evidence type="ECO:0000313" key="2">
    <source>
        <dbReference type="EMBL" id="SBW12794.1"/>
    </source>
</evidence>
<accession>A0A212KMC0</accession>